<keyword evidence="6" id="KW-0675">Receptor</keyword>
<dbReference type="SUPFAM" id="SSF49265">
    <property type="entry name" value="Fibronectin type III"/>
    <property type="match status" value="3"/>
</dbReference>
<organism evidence="9 10">
    <name type="scientific">Cyanistes caeruleus</name>
    <name type="common">Eurasian blue tit</name>
    <name type="synonym">Parus caeruleus</name>
    <dbReference type="NCBI Taxonomy" id="156563"/>
    <lineage>
        <taxon>Eukaryota</taxon>
        <taxon>Metazoa</taxon>
        <taxon>Chordata</taxon>
        <taxon>Craniata</taxon>
        <taxon>Vertebrata</taxon>
        <taxon>Euteleostomi</taxon>
        <taxon>Archelosauria</taxon>
        <taxon>Archosauria</taxon>
        <taxon>Dinosauria</taxon>
        <taxon>Saurischia</taxon>
        <taxon>Theropoda</taxon>
        <taxon>Coelurosauria</taxon>
        <taxon>Aves</taxon>
        <taxon>Neognathae</taxon>
        <taxon>Neoaves</taxon>
        <taxon>Telluraves</taxon>
        <taxon>Australaves</taxon>
        <taxon>Passeriformes</taxon>
        <taxon>Paridae</taxon>
        <taxon>Cyanistes</taxon>
    </lineage>
</organism>
<dbReference type="CDD" id="cd00063">
    <property type="entry name" value="FN3"/>
    <property type="match status" value="1"/>
</dbReference>
<sequence>MQPVGMGGPSHTGGAVCSCPHCLPGDVGLDSCSTPCLLYFFTSILHTEHFQAAWSDAANQSSLSRNICRRVFFISLFQLPFFLRANKYFVLTHYLASRKIPKCDVVAPPRDLRISDPGLLGALDVEWKPPPREQTFNECTVKYKFEYRNTGDRDWKVIFTRKLKFRVGFDLSRTAEVRVQTLLKGGCTDDVEVQSDWIYATFQIPPQGKLESEVQNFHCIYHDWEYLKCTWEPGLLTPHGVHYGLYYWYEGLGQAVQCDHYIQEHGVNVGCVLQNLSQAEYQDLNVCVNGSAAATLLRPLYTTLRLHNLAKPSAPEQLVVSVSAAEELLVAWSPPGGRMPPHCLEYEVQVAEDAGGAAAAWAFVSTQMETALTISRANQSHVSCVRVRGRTNIFCADQGFWSEWTQDCFSGMELKENGVSFITFLKPVWVQVLMLPWGSAGVQHWRWGAGFIHLQPAPAQLFLQLSSPVHLAGKPQNIPASAAAPFPAARGQLARSRDCWAREGTGHLQCLHRASSWLSCTTDELL</sequence>
<keyword evidence="2" id="KW-0812">Transmembrane</keyword>
<keyword evidence="3" id="KW-0732">Signal</keyword>
<keyword evidence="5" id="KW-0472">Membrane</keyword>
<keyword evidence="10" id="KW-1185">Reference proteome</keyword>
<gene>
    <name evidence="9" type="primary">IL13RA2</name>
</gene>
<evidence type="ECO:0000256" key="6">
    <source>
        <dbReference type="ARBA" id="ARBA00023170"/>
    </source>
</evidence>
<dbReference type="Pfam" id="PF09240">
    <property type="entry name" value="IL6Ra-bind"/>
    <property type="match status" value="1"/>
</dbReference>
<evidence type="ECO:0000313" key="9">
    <source>
        <dbReference type="Ensembl" id="ENSCCEP00000022150.1"/>
    </source>
</evidence>
<evidence type="ECO:0000256" key="1">
    <source>
        <dbReference type="ARBA" id="ARBA00004479"/>
    </source>
</evidence>
<feature type="domain" description="Fibronectin type-III" evidence="8">
    <location>
        <begin position="108"/>
        <end position="207"/>
    </location>
</feature>
<keyword evidence="7" id="KW-0325">Glycoprotein</keyword>
<dbReference type="InterPro" id="IPR015321">
    <property type="entry name" value="TypeI_recpt_CBD"/>
</dbReference>
<reference evidence="9" key="1">
    <citation type="submission" date="2025-08" db="UniProtKB">
        <authorList>
            <consortium name="Ensembl"/>
        </authorList>
    </citation>
    <scope>IDENTIFICATION</scope>
</reference>
<dbReference type="GO" id="GO:0009897">
    <property type="term" value="C:external side of plasma membrane"/>
    <property type="evidence" value="ECO:0007669"/>
    <property type="project" value="TreeGrafter"/>
</dbReference>
<keyword evidence="4" id="KW-1133">Transmembrane helix</keyword>
<dbReference type="Gene3D" id="2.60.40.10">
    <property type="entry name" value="Immunoglobulins"/>
    <property type="match status" value="3"/>
</dbReference>
<name>A0A8C0VI26_CYACU</name>
<protein>
    <submittedName>
        <fullName evidence="9">Interleukin 13 receptor subunit alpha 2</fullName>
    </submittedName>
</protein>
<dbReference type="PANTHER" id="PTHR23037">
    <property type="entry name" value="CYTOKINE RECEPTOR"/>
    <property type="match status" value="1"/>
</dbReference>
<evidence type="ECO:0000256" key="3">
    <source>
        <dbReference type="ARBA" id="ARBA00022729"/>
    </source>
</evidence>
<dbReference type="Ensembl" id="ENSCCET00000033671.1">
    <property type="protein sequence ID" value="ENSCCEP00000022150.1"/>
    <property type="gene ID" value="ENSCCEG00000020039.1"/>
</dbReference>
<dbReference type="InterPro" id="IPR036116">
    <property type="entry name" value="FN3_sf"/>
</dbReference>
<evidence type="ECO:0000313" key="10">
    <source>
        <dbReference type="Proteomes" id="UP000694410"/>
    </source>
</evidence>
<accession>A0A8C0VI26</accession>
<dbReference type="PANTHER" id="PTHR23037:SF45">
    <property type="entry name" value="INTERLEUKIN 13 RECEPTOR SUBUNIT ALPHA 2"/>
    <property type="match status" value="1"/>
</dbReference>
<feature type="domain" description="Fibronectin type-III" evidence="8">
    <location>
        <begin position="314"/>
        <end position="414"/>
    </location>
</feature>
<evidence type="ECO:0000256" key="4">
    <source>
        <dbReference type="ARBA" id="ARBA00022989"/>
    </source>
</evidence>
<evidence type="ECO:0000259" key="8">
    <source>
        <dbReference type="PROSITE" id="PS50853"/>
    </source>
</evidence>
<dbReference type="InterPro" id="IPR013783">
    <property type="entry name" value="Ig-like_fold"/>
</dbReference>
<comment type="subcellular location">
    <subcellularLocation>
        <location evidence="1">Membrane</location>
        <topology evidence="1">Single-pass type I membrane protein</topology>
    </subcellularLocation>
</comment>
<dbReference type="AlphaFoldDB" id="A0A8C0VI26"/>
<evidence type="ECO:0000256" key="5">
    <source>
        <dbReference type="ARBA" id="ARBA00023136"/>
    </source>
</evidence>
<dbReference type="Proteomes" id="UP000694410">
    <property type="component" value="Unplaced"/>
</dbReference>
<dbReference type="PROSITE" id="PS50853">
    <property type="entry name" value="FN3"/>
    <property type="match status" value="2"/>
</dbReference>
<dbReference type="InterPro" id="IPR003961">
    <property type="entry name" value="FN3_dom"/>
</dbReference>
<dbReference type="GO" id="GO:0004896">
    <property type="term" value="F:cytokine receptor activity"/>
    <property type="evidence" value="ECO:0007669"/>
    <property type="project" value="TreeGrafter"/>
</dbReference>
<evidence type="ECO:0000256" key="2">
    <source>
        <dbReference type="ARBA" id="ARBA00022692"/>
    </source>
</evidence>
<reference evidence="9" key="2">
    <citation type="submission" date="2025-09" db="UniProtKB">
        <authorList>
            <consortium name="Ensembl"/>
        </authorList>
    </citation>
    <scope>IDENTIFICATION</scope>
</reference>
<proteinExistence type="predicted"/>
<evidence type="ECO:0000256" key="7">
    <source>
        <dbReference type="ARBA" id="ARBA00023180"/>
    </source>
</evidence>